<comment type="caution">
    <text evidence="6">The sequence shown here is derived from an EMBL/GenBank/DDBJ whole genome shotgun (WGS) entry which is preliminary data.</text>
</comment>
<dbReference type="PRINTS" id="PR00455">
    <property type="entry name" value="HTHTETR"/>
</dbReference>
<dbReference type="GO" id="GO:0000976">
    <property type="term" value="F:transcription cis-regulatory region binding"/>
    <property type="evidence" value="ECO:0007669"/>
    <property type="project" value="TreeGrafter"/>
</dbReference>
<dbReference type="Pfam" id="PF00440">
    <property type="entry name" value="TetR_N"/>
    <property type="match status" value="1"/>
</dbReference>
<protein>
    <submittedName>
        <fullName evidence="6">TetR/AcrR family transcriptional regulator</fullName>
    </submittedName>
</protein>
<dbReference type="PANTHER" id="PTHR30055">
    <property type="entry name" value="HTH-TYPE TRANSCRIPTIONAL REGULATOR RUTR"/>
    <property type="match status" value="1"/>
</dbReference>
<reference evidence="6 7" key="1">
    <citation type="submission" date="2018-08" db="EMBL/GenBank/DDBJ databases">
        <title>Chitinophagaceae sp. K23C18032701, a novel bacterium isolated from forest soil.</title>
        <authorList>
            <person name="Wang C."/>
        </authorList>
    </citation>
    <scope>NUCLEOTIDE SEQUENCE [LARGE SCALE GENOMIC DNA]</scope>
    <source>
        <strain evidence="6 7">K23C18032701</strain>
    </source>
</reference>
<dbReference type="EMBL" id="QTJU01000010">
    <property type="protein sequence ID" value="RFM26339.1"/>
    <property type="molecule type" value="Genomic_DNA"/>
</dbReference>
<dbReference type="PANTHER" id="PTHR30055:SF234">
    <property type="entry name" value="HTH-TYPE TRANSCRIPTIONAL REGULATOR BETI"/>
    <property type="match status" value="1"/>
</dbReference>
<keyword evidence="2 4" id="KW-0238">DNA-binding</keyword>
<dbReference type="SUPFAM" id="SSF46689">
    <property type="entry name" value="Homeodomain-like"/>
    <property type="match status" value="1"/>
</dbReference>
<evidence type="ECO:0000256" key="1">
    <source>
        <dbReference type="ARBA" id="ARBA00023015"/>
    </source>
</evidence>
<dbReference type="GO" id="GO:0003700">
    <property type="term" value="F:DNA-binding transcription factor activity"/>
    <property type="evidence" value="ECO:0007669"/>
    <property type="project" value="TreeGrafter"/>
</dbReference>
<sequence>MHTDKREIIIDAAIELFAIKGFEGSSIREIAQSAGVNLAMINYYFGSKEKLFEQIILHKAHTIRSSIDEILNNVLLSHRDKLEQLLYMHVERLFANRHFHRVIHQELMLSKRTHLQDMIVSSLAPNSLAVKNLIREGIQKGDFKDADVDLLVATFFGTVNYLVSSRRFCNRMLNRDDAYIPYEDEQFRHRVKAHLRAMVQTNLIK</sequence>
<evidence type="ECO:0000256" key="4">
    <source>
        <dbReference type="PROSITE-ProRule" id="PRU00335"/>
    </source>
</evidence>
<dbReference type="InterPro" id="IPR023772">
    <property type="entry name" value="DNA-bd_HTH_TetR-type_CS"/>
</dbReference>
<dbReference type="AlphaFoldDB" id="A0A3E1NED9"/>
<dbReference type="InterPro" id="IPR001647">
    <property type="entry name" value="HTH_TetR"/>
</dbReference>
<dbReference type="Gene3D" id="1.10.357.10">
    <property type="entry name" value="Tetracycline Repressor, domain 2"/>
    <property type="match status" value="1"/>
</dbReference>
<feature type="DNA-binding region" description="H-T-H motif" evidence="4">
    <location>
        <begin position="26"/>
        <end position="45"/>
    </location>
</feature>
<evidence type="ECO:0000313" key="6">
    <source>
        <dbReference type="EMBL" id="RFM26339.1"/>
    </source>
</evidence>
<evidence type="ECO:0000256" key="3">
    <source>
        <dbReference type="ARBA" id="ARBA00023163"/>
    </source>
</evidence>
<dbReference type="InterPro" id="IPR041490">
    <property type="entry name" value="KstR2_TetR_C"/>
</dbReference>
<dbReference type="Proteomes" id="UP000261284">
    <property type="component" value="Unassembled WGS sequence"/>
</dbReference>
<gene>
    <name evidence="6" type="ORF">DXN05_20745</name>
</gene>
<evidence type="ECO:0000256" key="2">
    <source>
        <dbReference type="ARBA" id="ARBA00023125"/>
    </source>
</evidence>
<name>A0A3E1NED9_9BACT</name>
<dbReference type="InterPro" id="IPR050109">
    <property type="entry name" value="HTH-type_TetR-like_transc_reg"/>
</dbReference>
<dbReference type="InterPro" id="IPR009057">
    <property type="entry name" value="Homeodomain-like_sf"/>
</dbReference>
<dbReference type="PROSITE" id="PS50977">
    <property type="entry name" value="HTH_TETR_2"/>
    <property type="match status" value="1"/>
</dbReference>
<dbReference type="SUPFAM" id="SSF48498">
    <property type="entry name" value="Tetracyclin repressor-like, C-terminal domain"/>
    <property type="match status" value="1"/>
</dbReference>
<dbReference type="InterPro" id="IPR036271">
    <property type="entry name" value="Tet_transcr_reg_TetR-rel_C_sf"/>
</dbReference>
<dbReference type="PROSITE" id="PS01081">
    <property type="entry name" value="HTH_TETR_1"/>
    <property type="match status" value="1"/>
</dbReference>
<dbReference type="RefSeq" id="WP_116849211.1">
    <property type="nucleotide sequence ID" value="NZ_QTJU01000010.1"/>
</dbReference>
<dbReference type="Pfam" id="PF17932">
    <property type="entry name" value="TetR_C_24"/>
    <property type="match status" value="1"/>
</dbReference>
<evidence type="ECO:0000313" key="7">
    <source>
        <dbReference type="Proteomes" id="UP000261284"/>
    </source>
</evidence>
<dbReference type="OrthoDB" id="9789566at2"/>
<keyword evidence="7" id="KW-1185">Reference proteome</keyword>
<accession>A0A3E1NED9</accession>
<organism evidence="6 7">
    <name type="scientific">Deminuibacter soli</name>
    <dbReference type="NCBI Taxonomy" id="2291815"/>
    <lineage>
        <taxon>Bacteria</taxon>
        <taxon>Pseudomonadati</taxon>
        <taxon>Bacteroidota</taxon>
        <taxon>Chitinophagia</taxon>
        <taxon>Chitinophagales</taxon>
        <taxon>Chitinophagaceae</taxon>
        <taxon>Deminuibacter</taxon>
    </lineage>
</organism>
<feature type="domain" description="HTH tetR-type" evidence="5">
    <location>
        <begin position="3"/>
        <end position="63"/>
    </location>
</feature>
<proteinExistence type="predicted"/>
<keyword evidence="3" id="KW-0804">Transcription</keyword>
<evidence type="ECO:0000259" key="5">
    <source>
        <dbReference type="PROSITE" id="PS50977"/>
    </source>
</evidence>
<keyword evidence="1" id="KW-0805">Transcription regulation</keyword>